<protein>
    <submittedName>
        <fullName evidence="1">Uncharacterized protein</fullName>
    </submittedName>
</protein>
<reference evidence="1" key="1">
    <citation type="journal article" date="2021" name="Sci. Rep.">
        <title>Diploid genomic architecture of Nitzschia inconspicua, an elite biomass production diatom.</title>
        <authorList>
            <person name="Oliver A."/>
            <person name="Podell S."/>
            <person name="Pinowska A."/>
            <person name="Traller J.C."/>
            <person name="Smith S.R."/>
            <person name="McClure R."/>
            <person name="Beliaev A."/>
            <person name="Bohutskyi P."/>
            <person name="Hill E.A."/>
            <person name="Rabines A."/>
            <person name="Zheng H."/>
            <person name="Allen L.Z."/>
            <person name="Kuo A."/>
            <person name="Grigoriev I.V."/>
            <person name="Allen A.E."/>
            <person name="Hazlebeck D."/>
            <person name="Allen E.E."/>
        </authorList>
    </citation>
    <scope>NUCLEOTIDE SEQUENCE</scope>
    <source>
        <strain evidence="1">Hildebrandi</strain>
    </source>
</reference>
<proteinExistence type="predicted"/>
<reference evidence="1" key="2">
    <citation type="submission" date="2021-04" db="EMBL/GenBank/DDBJ databases">
        <authorList>
            <person name="Podell S."/>
        </authorList>
    </citation>
    <scope>NUCLEOTIDE SEQUENCE</scope>
    <source>
        <strain evidence="1">Hildebrandi</strain>
    </source>
</reference>
<sequence>MRNVSALVSRCMDELPCCIANAKSRDIKEATVMSVCLLRTVSKYCILDYVVWLLEEPMVVAQPMKAKARNKFLQHEQYSSSLPPARDAEGVKNVNPFDNVWLSNIRGDTYKQRSAYRGKLQK</sequence>
<dbReference type="EMBL" id="JAGRRH010000016">
    <property type="protein sequence ID" value="KAG7354180.1"/>
    <property type="molecule type" value="Genomic_DNA"/>
</dbReference>
<evidence type="ECO:0000313" key="1">
    <source>
        <dbReference type="EMBL" id="KAG7354180.1"/>
    </source>
</evidence>
<comment type="caution">
    <text evidence="1">The sequence shown here is derived from an EMBL/GenBank/DDBJ whole genome shotgun (WGS) entry which is preliminary data.</text>
</comment>
<dbReference type="Proteomes" id="UP000693970">
    <property type="component" value="Unassembled WGS sequence"/>
</dbReference>
<organism evidence="1 2">
    <name type="scientific">Nitzschia inconspicua</name>
    <dbReference type="NCBI Taxonomy" id="303405"/>
    <lineage>
        <taxon>Eukaryota</taxon>
        <taxon>Sar</taxon>
        <taxon>Stramenopiles</taxon>
        <taxon>Ochrophyta</taxon>
        <taxon>Bacillariophyta</taxon>
        <taxon>Bacillariophyceae</taxon>
        <taxon>Bacillariophycidae</taxon>
        <taxon>Bacillariales</taxon>
        <taxon>Bacillariaceae</taxon>
        <taxon>Nitzschia</taxon>
    </lineage>
</organism>
<name>A0A9K3L3K9_9STRA</name>
<accession>A0A9K3L3K9</accession>
<gene>
    <name evidence="1" type="ORF">IV203_003536</name>
</gene>
<evidence type="ECO:0000313" key="2">
    <source>
        <dbReference type="Proteomes" id="UP000693970"/>
    </source>
</evidence>
<keyword evidence="2" id="KW-1185">Reference proteome</keyword>
<dbReference type="AlphaFoldDB" id="A0A9K3L3K9"/>